<evidence type="ECO:0000256" key="9">
    <source>
        <dbReference type="SAM" id="MobiDB-lite"/>
    </source>
</evidence>
<keyword evidence="6" id="KW-0378">Hydrolase</keyword>
<feature type="non-terminal residue" evidence="11">
    <location>
        <position position="1"/>
    </location>
</feature>
<feature type="non-terminal residue" evidence="11">
    <location>
        <position position="983"/>
    </location>
</feature>
<dbReference type="InterPro" id="IPR003960">
    <property type="entry name" value="ATPase_AAA_CS"/>
</dbReference>
<evidence type="ECO:0000256" key="6">
    <source>
        <dbReference type="ARBA" id="ARBA00022801"/>
    </source>
</evidence>
<dbReference type="EMBL" id="CAUYUJ010020600">
    <property type="protein sequence ID" value="CAK0899402.1"/>
    <property type="molecule type" value="Genomic_DNA"/>
</dbReference>
<dbReference type="SUPFAM" id="SSF52540">
    <property type="entry name" value="P-loop containing nucleoside triphosphate hydrolases"/>
    <property type="match status" value="2"/>
</dbReference>
<dbReference type="InterPro" id="IPR041569">
    <property type="entry name" value="AAA_lid_3"/>
</dbReference>
<evidence type="ECO:0000256" key="4">
    <source>
        <dbReference type="ARBA" id="ARBA00022670"/>
    </source>
</evidence>
<evidence type="ECO:0000256" key="2">
    <source>
        <dbReference type="ARBA" id="ARBA00010044"/>
    </source>
</evidence>
<proteinExistence type="inferred from homology"/>
<dbReference type="SUPFAM" id="SSF140990">
    <property type="entry name" value="FtsH protease domain-like"/>
    <property type="match status" value="1"/>
</dbReference>
<evidence type="ECO:0000259" key="10">
    <source>
        <dbReference type="SMART" id="SM00382"/>
    </source>
</evidence>
<keyword evidence="7" id="KW-0862">Zinc</keyword>
<evidence type="ECO:0000313" key="12">
    <source>
        <dbReference type="Proteomes" id="UP001189429"/>
    </source>
</evidence>
<comment type="caution">
    <text evidence="11">The sequence shown here is derived from an EMBL/GenBank/DDBJ whole genome shotgun (WGS) entry which is preliminary data.</text>
</comment>
<comment type="similarity">
    <text evidence="3">In the N-terminal section; belongs to the AAA ATPase family.</text>
</comment>
<dbReference type="Proteomes" id="UP001189429">
    <property type="component" value="Unassembled WGS sequence"/>
</dbReference>
<dbReference type="Gene3D" id="3.40.50.300">
    <property type="entry name" value="P-loop containing nucleotide triphosphate hydrolases"/>
    <property type="match status" value="2"/>
</dbReference>
<comment type="cofactor">
    <cofactor evidence="1">
        <name>Zn(2+)</name>
        <dbReference type="ChEBI" id="CHEBI:29105"/>
    </cofactor>
</comment>
<dbReference type="InterPro" id="IPR027417">
    <property type="entry name" value="P-loop_NTPase"/>
</dbReference>
<dbReference type="PRINTS" id="PR00830">
    <property type="entry name" value="ENDOLAPTASE"/>
</dbReference>
<gene>
    <name evidence="11" type="ORF">PCOR1329_LOCUS76916</name>
</gene>
<dbReference type="Gene3D" id="1.10.8.60">
    <property type="match status" value="1"/>
</dbReference>
<accession>A0ABN9XI35</accession>
<organism evidence="11 12">
    <name type="scientific">Prorocentrum cordatum</name>
    <dbReference type="NCBI Taxonomy" id="2364126"/>
    <lineage>
        <taxon>Eukaryota</taxon>
        <taxon>Sar</taxon>
        <taxon>Alveolata</taxon>
        <taxon>Dinophyceae</taxon>
        <taxon>Prorocentrales</taxon>
        <taxon>Prorocentraceae</taxon>
        <taxon>Prorocentrum</taxon>
    </lineage>
</organism>
<reference evidence="11" key="1">
    <citation type="submission" date="2023-10" db="EMBL/GenBank/DDBJ databases">
        <authorList>
            <person name="Chen Y."/>
            <person name="Shah S."/>
            <person name="Dougan E. K."/>
            <person name="Thang M."/>
            <person name="Chan C."/>
        </authorList>
    </citation>
    <scope>NUCLEOTIDE SEQUENCE [LARGE SCALE GENOMIC DNA]</scope>
</reference>
<evidence type="ECO:0000256" key="3">
    <source>
        <dbReference type="ARBA" id="ARBA00010550"/>
    </source>
</evidence>
<keyword evidence="8" id="KW-0482">Metalloprotease</keyword>
<protein>
    <recommendedName>
        <fullName evidence="10">AAA+ ATPase domain-containing protein</fullName>
    </recommendedName>
</protein>
<dbReference type="InterPro" id="IPR000642">
    <property type="entry name" value="Peptidase_M41"/>
</dbReference>
<dbReference type="Pfam" id="PF17862">
    <property type="entry name" value="AAA_lid_3"/>
    <property type="match status" value="1"/>
</dbReference>
<dbReference type="InterPro" id="IPR003959">
    <property type="entry name" value="ATPase_AAA_core"/>
</dbReference>
<dbReference type="Pfam" id="PF00004">
    <property type="entry name" value="AAA"/>
    <property type="match status" value="2"/>
</dbReference>
<evidence type="ECO:0000256" key="5">
    <source>
        <dbReference type="ARBA" id="ARBA00022723"/>
    </source>
</evidence>
<dbReference type="Gene3D" id="1.20.58.760">
    <property type="entry name" value="Peptidase M41"/>
    <property type="match status" value="1"/>
</dbReference>
<dbReference type="PANTHER" id="PTHR23076">
    <property type="entry name" value="METALLOPROTEASE M41 FTSH"/>
    <property type="match status" value="1"/>
</dbReference>
<feature type="domain" description="AAA+ ATPase" evidence="10">
    <location>
        <begin position="524"/>
        <end position="664"/>
    </location>
</feature>
<dbReference type="InterPro" id="IPR037219">
    <property type="entry name" value="Peptidase_M41-like"/>
</dbReference>
<dbReference type="InterPro" id="IPR003593">
    <property type="entry name" value="AAA+_ATPase"/>
</dbReference>
<comment type="similarity">
    <text evidence="2">In the C-terminal section; belongs to the peptidase M41 family.</text>
</comment>
<feature type="compositionally biased region" description="Basic residues" evidence="9">
    <location>
        <begin position="956"/>
        <end position="968"/>
    </location>
</feature>
<dbReference type="SMART" id="SM00382">
    <property type="entry name" value="AAA"/>
    <property type="match status" value="2"/>
</dbReference>
<keyword evidence="12" id="KW-1185">Reference proteome</keyword>
<feature type="domain" description="AAA+ ATPase" evidence="10">
    <location>
        <begin position="249"/>
        <end position="399"/>
    </location>
</feature>
<dbReference type="PANTHER" id="PTHR23076:SF97">
    <property type="entry name" value="ATP-DEPENDENT ZINC METALLOPROTEASE YME1L1"/>
    <property type="match status" value="1"/>
</dbReference>
<keyword evidence="4" id="KW-0645">Protease</keyword>
<keyword evidence="5" id="KW-0479">Metal-binding</keyword>
<evidence type="ECO:0000256" key="8">
    <source>
        <dbReference type="ARBA" id="ARBA00023049"/>
    </source>
</evidence>
<evidence type="ECO:0000256" key="7">
    <source>
        <dbReference type="ARBA" id="ARBA00022833"/>
    </source>
</evidence>
<sequence length="983" mass="105054">ELLRHCEGALAPRVDSLATFGAMAVVTVRLGRALRRRLYAGLSREAAGSGRWVLQEVGVGPTRVRVGWLFAGLDERADPRTCALQFVDVAGEARAALERHAGRVTRLPEPEEGVGAAQAPYSLLGALSSLAGTLGVALPWQRDAAGPPRQAAVAEERAAAMRDEARRALVPMLQRLQGMQAKKEEQDTSEDDVSRAYKSVKDFKVLARGDPAFVDMSDLRGCPEIRKKLAELVEVVRNPERFRKVGATPPKGVLFCGEPGTGKTYAARAVASAAGVPFLAVSGSDFRQSPFSGVGTSMTLRMFDEARKRAPCIIFVDEIDSLGVARRQGPTAFQDAGEMGGSVTRDQDSNLNALLAKMDGFQPSSGVLFLAATNRPEVLDEALLRTGRFDQRVEFKLPDAAGRAEILEAAARALVFEQPPDFEALAAQTPAFSPADLQGVLNSAAMDAAYAGLDAIAAPAVEKSVQEVRSRKAKAKPEGQFQVTQCVDVTFRDVRGHDEAVEELRDLVDALRHPERYEAVGAVAPRGVLLEGPPGVGKTHCARALAGEVGLPFLSASGSDFQASRYAGQGTQLVKRLFTLARKLQPCILFIDEVDALGRRRSGAAAGAEQDRENTMMQLLVEMDGFEERSQTLVLAATNRADVLDPALLRPGRFDRRVALELPDQAGRRALLDLYAGRLLGSRCGAGLSLWCAVLIERGDPLQTVQNLVNEAALLAVKRRLERISRDCVACAADRIALGAEKANPMRSEAARRLTAVHEAGHAVLGMALEGLTFRRLARASIRPRTGGIGGVTVFEPLAEGTEGSLPAGIQTRQGALASLCVELGGRVAEEALLRPSEVSSGASADLRSATRRAMAMAAEWGLAGPVLSLEGLGRCSEATLSRAEQAAGAVLAQALASARALLGGPAGRRCLEFATARLLEQDQGRPRPRPWRPPGRTCGCCGRRPCARRAGGVPRSRRRRPPRRCSRGSRDGRSRLPPPSPP</sequence>
<dbReference type="Pfam" id="PF01434">
    <property type="entry name" value="Peptidase_M41"/>
    <property type="match status" value="1"/>
</dbReference>
<feature type="region of interest" description="Disordered" evidence="9">
    <location>
        <begin position="947"/>
        <end position="983"/>
    </location>
</feature>
<evidence type="ECO:0000256" key="1">
    <source>
        <dbReference type="ARBA" id="ARBA00001947"/>
    </source>
</evidence>
<evidence type="ECO:0000313" key="11">
    <source>
        <dbReference type="EMBL" id="CAK0899402.1"/>
    </source>
</evidence>
<dbReference type="PROSITE" id="PS00674">
    <property type="entry name" value="AAA"/>
    <property type="match status" value="1"/>
</dbReference>
<name>A0ABN9XI35_9DINO</name>